<gene>
    <name evidence="1" type="ORF">LVIROSA_LOCUS32558</name>
</gene>
<reference evidence="1 2" key="1">
    <citation type="submission" date="2022-01" db="EMBL/GenBank/DDBJ databases">
        <authorList>
            <person name="Xiong W."/>
            <person name="Schranz E."/>
        </authorList>
    </citation>
    <scope>NUCLEOTIDE SEQUENCE [LARGE SCALE GENOMIC DNA]</scope>
</reference>
<evidence type="ECO:0000313" key="1">
    <source>
        <dbReference type="EMBL" id="CAH1446904.1"/>
    </source>
</evidence>
<dbReference type="EMBL" id="CAKMRJ010005523">
    <property type="protein sequence ID" value="CAH1446904.1"/>
    <property type="molecule type" value="Genomic_DNA"/>
</dbReference>
<protein>
    <submittedName>
        <fullName evidence="1">Uncharacterized protein</fullName>
    </submittedName>
</protein>
<organism evidence="1 2">
    <name type="scientific">Lactuca virosa</name>
    <dbReference type="NCBI Taxonomy" id="75947"/>
    <lineage>
        <taxon>Eukaryota</taxon>
        <taxon>Viridiplantae</taxon>
        <taxon>Streptophyta</taxon>
        <taxon>Embryophyta</taxon>
        <taxon>Tracheophyta</taxon>
        <taxon>Spermatophyta</taxon>
        <taxon>Magnoliopsida</taxon>
        <taxon>eudicotyledons</taxon>
        <taxon>Gunneridae</taxon>
        <taxon>Pentapetalae</taxon>
        <taxon>asterids</taxon>
        <taxon>campanulids</taxon>
        <taxon>Asterales</taxon>
        <taxon>Asteraceae</taxon>
        <taxon>Cichorioideae</taxon>
        <taxon>Cichorieae</taxon>
        <taxon>Lactucinae</taxon>
        <taxon>Lactuca</taxon>
    </lineage>
</organism>
<keyword evidence="2" id="KW-1185">Reference proteome</keyword>
<sequence>MELDVKRQTHSSDLFLSFFFHHHLTPHPQHRSCFDLLAPKSLLARCFLIKDGGSTIVYSGVIKIFDCHELRNLVQNDQALLKTDNR</sequence>
<dbReference type="Proteomes" id="UP001157418">
    <property type="component" value="Unassembled WGS sequence"/>
</dbReference>
<proteinExistence type="predicted"/>
<comment type="caution">
    <text evidence="1">The sequence shown here is derived from an EMBL/GenBank/DDBJ whole genome shotgun (WGS) entry which is preliminary data.</text>
</comment>
<dbReference type="AlphaFoldDB" id="A0AAU9PA27"/>
<name>A0AAU9PA27_9ASTR</name>
<evidence type="ECO:0000313" key="2">
    <source>
        <dbReference type="Proteomes" id="UP001157418"/>
    </source>
</evidence>
<accession>A0AAU9PA27</accession>